<feature type="transmembrane region" description="Helical" evidence="8">
    <location>
        <begin position="949"/>
        <end position="968"/>
    </location>
</feature>
<sequence length="1216" mass="137154">MHWYYNFLVRRPYLMVLAVAVLCTACITVSLTMNSVPDFSDPTLGFETRGTPLGQRLSAWNNLIHETGPSGSLVTDPNDLLFYNNINIYHHLKNMRKHQRHNRTHQRKNRKKPKNSKHHKKELHLSKKIFSLQNRFNITTRNSNETDLLPTQWNGDSGVFRDYEITNDSLSSSEQVNRSEHFEYGHNTTSIDEDYHREKVQSKKSTWNIIKQARFPPNLNVGPHVEGYFCGSPSKDYSHFVVERIGPNDTDSLFDLNSLLAMCQLQNQIIAIPSYGEFCQREELTDTCCRPWSLPNYAALLANKSSCFDLNTTDVVMLQNLLVMCFEYYHDLKLSNDCSKFSPCQAPRECTRGNIVYNILHFLTDYNFIHMNDTTVFMKYAMIFVPVATTSKILPLFHEWEETDLKNELVQVVSMDLGLENELFSESMLTDVWLVSLGGVFVMTCIWLYTTSIFVTLMVCIAVLFSLGLAYFAYTLVFKMSFFPYMNLLAVVVIIGIGADNAFLFVKIWQCVLAERFTKSAKTTTATHATTVIDSGTEHTETLQNLMASAFQHSALSMFVSSLTTATAFFSSYTSSITAIKCFGVFAGTVAVTNYLLMITWLPAVVCIMERLSACASCNSKLPVQKLLLMFNKSITKFCHLYETVITKAVMNYSILWICLFGAIGLCSTVIVLYAPGLQLPDSDHFQLFSSSHPFEIYNSKMKNEFWFEKSMSAYENFKLPMRFVWGIQPVDDGDYTDPFSHGNLHYDNNFNISTKAAQFWLLNFCKNIRQQPFYEVTFGLLLPNCFIENFISLMDRMCIDGMDNTDRTPCCDVSKFPFEPHVFDICLPQSLSLLYATPREFYTPSVAGPRFLADTQRNSLLQTHNASSISNTSQLSTLTRPPVKALVLEFESNVAYTTAYKDVKAFVESVELWLANQLREAPPEMQGGWFTSELKFFDTQSTLSHDTLVAISVAMSASLLVLLLVTLNVLVSLYAVITVLLTIFTTVSILILLGWKLNVLESITVNTAIGLAVDFSLHYGIHYRMSPTKERLAASQFTLSRIVGPTSMAAVTTGAAGALMLASNVLPYIQIGLFLVIVMVVSWLYGTFFLMSLLKTAGPQYGFMQFNYPLMNKGSSTSGNKYYERKQSQVIASEQLLTPSSSAVGELINSETHELESLTSSSLIKTISGTESSHPLSVDFEHSFNNKHDITSANFSTVNDHKSPSIESPELHVTN</sequence>
<feature type="transmembrane region" description="Helical" evidence="8">
    <location>
        <begin position="975"/>
        <end position="998"/>
    </location>
</feature>
<comment type="similarity">
    <text evidence="6">Belongs to the dispatched family.</text>
</comment>
<evidence type="ECO:0000256" key="2">
    <source>
        <dbReference type="ARBA" id="ARBA00022692"/>
    </source>
</evidence>
<feature type="transmembrane region" description="Helical" evidence="8">
    <location>
        <begin position="1069"/>
        <end position="1095"/>
    </location>
</feature>
<reference evidence="10" key="1">
    <citation type="submission" date="2014-11" db="EMBL/GenBank/DDBJ databases">
        <authorList>
            <person name="Geib S."/>
        </authorList>
    </citation>
    <scope>NUCLEOTIDE SEQUENCE</scope>
</reference>
<keyword evidence="5" id="KW-0325">Glycoprotein</keyword>
<feature type="transmembrane region" description="Helical" evidence="8">
    <location>
        <begin position="12"/>
        <end position="33"/>
    </location>
</feature>
<evidence type="ECO:0000256" key="5">
    <source>
        <dbReference type="ARBA" id="ARBA00023180"/>
    </source>
</evidence>
<proteinExistence type="inferred from homology"/>
<protein>
    <submittedName>
        <fullName evidence="10">Protein dispatched</fullName>
    </submittedName>
</protein>
<evidence type="ECO:0000256" key="7">
    <source>
        <dbReference type="SAM" id="MobiDB-lite"/>
    </source>
</evidence>
<evidence type="ECO:0000256" key="8">
    <source>
        <dbReference type="SAM" id="Phobius"/>
    </source>
</evidence>
<evidence type="ECO:0000256" key="6">
    <source>
        <dbReference type="ARBA" id="ARBA00038046"/>
    </source>
</evidence>
<evidence type="ECO:0000259" key="9">
    <source>
        <dbReference type="PROSITE" id="PS50156"/>
    </source>
</evidence>
<feature type="region of interest" description="Disordered" evidence="7">
    <location>
        <begin position="94"/>
        <end position="122"/>
    </location>
</feature>
<dbReference type="EMBL" id="GBXI01012532">
    <property type="protein sequence ID" value="JAD01760.1"/>
    <property type="molecule type" value="Transcribed_RNA"/>
</dbReference>
<dbReference type="CTD" id="44274"/>
<feature type="transmembrane region" description="Helical" evidence="8">
    <location>
        <begin position="585"/>
        <end position="609"/>
    </location>
</feature>
<feature type="transmembrane region" description="Helical" evidence="8">
    <location>
        <begin position="1043"/>
        <end position="1063"/>
    </location>
</feature>
<dbReference type="OrthoDB" id="193905at2759"/>
<feature type="transmembrane region" description="Helical" evidence="8">
    <location>
        <begin position="454"/>
        <end position="474"/>
    </location>
</feature>
<feature type="transmembrane region" description="Helical" evidence="8">
    <location>
        <begin position="432"/>
        <end position="449"/>
    </location>
</feature>
<dbReference type="GO" id="GO:0007224">
    <property type="term" value="P:smoothened signaling pathway"/>
    <property type="evidence" value="ECO:0007669"/>
    <property type="project" value="TreeGrafter"/>
</dbReference>
<dbReference type="AlphaFoldDB" id="A0A0A1WTC9"/>
<organism evidence="10">
    <name type="scientific">Zeugodacus cucurbitae</name>
    <name type="common">Melon fruit fly</name>
    <name type="synonym">Bactrocera cucurbitae</name>
    <dbReference type="NCBI Taxonomy" id="28588"/>
    <lineage>
        <taxon>Eukaryota</taxon>
        <taxon>Metazoa</taxon>
        <taxon>Ecdysozoa</taxon>
        <taxon>Arthropoda</taxon>
        <taxon>Hexapoda</taxon>
        <taxon>Insecta</taxon>
        <taxon>Pterygota</taxon>
        <taxon>Neoptera</taxon>
        <taxon>Endopterygota</taxon>
        <taxon>Diptera</taxon>
        <taxon>Brachycera</taxon>
        <taxon>Muscomorpha</taxon>
        <taxon>Tephritoidea</taxon>
        <taxon>Tephritidae</taxon>
        <taxon>Zeugodacus</taxon>
        <taxon>Zeugodacus</taxon>
    </lineage>
</organism>
<dbReference type="GO" id="GO:0022857">
    <property type="term" value="F:transmembrane transporter activity"/>
    <property type="evidence" value="ECO:0007669"/>
    <property type="project" value="TreeGrafter"/>
</dbReference>
<comment type="subcellular location">
    <subcellularLocation>
        <location evidence="1">Membrane</location>
        <topology evidence="1">Multi-pass membrane protein</topology>
    </subcellularLocation>
</comment>
<feature type="transmembrane region" description="Helical" evidence="8">
    <location>
        <begin position="1004"/>
        <end position="1022"/>
    </location>
</feature>
<feature type="transmembrane region" description="Helical" evidence="8">
    <location>
        <begin position="555"/>
        <end position="573"/>
    </location>
</feature>
<feature type="transmembrane region" description="Helical" evidence="8">
    <location>
        <begin position="655"/>
        <end position="675"/>
    </location>
</feature>
<dbReference type="PANTHER" id="PTHR45951">
    <property type="entry name" value="PROTEIN DISPATCHED-RELATED"/>
    <property type="match status" value="1"/>
</dbReference>
<evidence type="ECO:0000256" key="1">
    <source>
        <dbReference type="ARBA" id="ARBA00004141"/>
    </source>
</evidence>
<reference evidence="10" key="2">
    <citation type="journal article" date="2015" name="Gigascience">
        <title>Reconstructing a comprehensive transcriptome assembly of a white-pupal translocated strain of the pest fruit fly Bactrocera cucurbitae.</title>
        <authorList>
            <person name="Sim S.B."/>
            <person name="Calla B."/>
            <person name="Hall B."/>
            <person name="DeRego T."/>
            <person name="Geib S.M."/>
        </authorList>
    </citation>
    <scope>NUCLEOTIDE SEQUENCE</scope>
</reference>
<dbReference type="InterPro" id="IPR000731">
    <property type="entry name" value="SSD"/>
</dbReference>
<dbReference type="PANTHER" id="PTHR45951:SF3">
    <property type="entry name" value="PROTEIN DISPATCHED"/>
    <property type="match status" value="1"/>
</dbReference>
<evidence type="ECO:0000256" key="4">
    <source>
        <dbReference type="ARBA" id="ARBA00023136"/>
    </source>
</evidence>
<keyword evidence="2 8" id="KW-0812">Transmembrane</keyword>
<evidence type="ECO:0000256" key="3">
    <source>
        <dbReference type="ARBA" id="ARBA00022989"/>
    </source>
</evidence>
<gene>
    <name evidence="10" type="primary">disp_0</name>
    <name evidence="10" type="ORF">g.12809</name>
</gene>
<dbReference type="InterPro" id="IPR052081">
    <property type="entry name" value="Dispatched_Hh_regulator"/>
</dbReference>
<keyword evidence="3 8" id="KW-1133">Transmembrane helix</keyword>
<dbReference type="SUPFAM" id="SSF82866">
    <property type="entry name" value="Multidrug efflux transporter AcrB transmembrane domain"/>
    <property type="match status" value="2"/>
</dbReference>
<feature type="region of interest" description="Disordered" evidence="7">
    <location>
        <begin position="1196"/>
        <end position="1216"/>
    </location>
</feature>
<dbReference type="GO" id="GO:0016020">
    <property type="term" value="C:membrane"/>
    <property type="evidence" value="ECO:0007669"/>
    <property type="project" value="UniProtKB-SubCell"/>
</dbReference>
<name>A0A0A1WTC9_ZEUCU</name>
<feature type="domain" description="SSD" evidence="9">
    <location>
        <begin position="452"/>
        <end position="608"/>
    </location>
</feature>
<dbReference type="PROSITE" id="PS50156">
    <property type="entry name" value="SSD"/>
    <property type="match status" value="1"/>
</dbReference>
<feature type="transmembrane region" description="Helical" evidence="8">
    <location>
        <begin position="486"/>
        <end position="506"/>
    </location>
</feature>
<dbReference type="Gene3D" id="1.20.1640.10">
    <property type="entry name" value="Multidrug efflux transporter AcrB transmembrane domain"/>
    <property type="match status" value="2"/>
</dbReference>
<keyword evidence="4 8" id="KW-0472">Membrane</keyword>
<accession>A0A0A1WTC9</accession>
<dbReference type="GeneID" id="105218789"/>
<evidence type="ECO:0000313" key="10">
    <source>
        <dbReference type="EMBL" id="JAD01760.1"/>
    </source>
</evidence>